<dbReference type="AlphaFoldDB" id="A0A2P6SN96"/>
<keyword evidence="5 6" id="KW-0326">Glycosidase</keyword>
<evidence type="ECO:0000256" key="6">
    <source>
        <dbReference type="RuleBase" id="RU361169"/>
    </source>
</evidence>
<keyword evidence="3" id="KW-0134">Cell wall</keyword>
<dbReference type="GO" id="GO:0004650">
    <property type="term" value="F:polygalacturonase activity"/>
    <property type="evidence" value="ECO:0007669"/>
    <property type="project" value="InterPro"/>
</dbReference>
<dbReference type="SUPFAM" id="SSF51126">
    <property type="entry name" value="Pectin lyase-like"/>
    <property type="match status" value="1"/>
</dbReference>
<dbReference type="InterPro" id="IPR051801">
    <property type="entry name" value="GH28_Enzymes"/>
</dbReference>
<dbReference type="InterPro" id="IPR011050">
    <property type="entry name" value="Pectin_lyase_fold/virulence"/>
</dbReference>
<evidence type="ECO:0000256" key="5">
    <source>
        <dbReference type="ARBA" id="ARBA00023295"/>
    </source>
</evidence>
<evidence type="ECO:0000256" key="2">
    <source>
        <dbReference type="ARBA" id="ARBA00008834"/>
    </source>
</evidence>
<dbReference type="InterPro" id="IPR012334">
    <property type="entry name" value="Pectin_lyas_fold"/>
</dbReference>
<dbReference type="GO" id="GO:0005975">
    <property type="term" value="P:carbohydrate metabolic process"/>
    <property type="evidence" value="ECO:0007669"/>
    <property type="project" value="InterPro"/>
</dbReference>
<gene>
    <name evidence="7" type="ORF">RchiOBHm_Chr1g0378331</name>
</gene>
<evidence type="ECO:0000313" key="8">
    <source>
        <dbReference type="Proteomes" id="UP000238479"/>
    </source>
</evidence>
<protein>
    <submittedName>
        <fullName evidence="7">Putative glycoside hydrolase, family 28, pectin lyase/virulence factor</fullName>
    </submittedName>
</protein>
<dbReference type="InterPro" id="IPR000743">
    <property type="entry name" value="Glyco_hydro_28"/>
</dbReference>
<keyword evidence="7" id="KW-0456">Lyase</keyword>
<accession>A0A2P6SN96</accession>
<keyword evidence="4 6" id="KW-0378">Hydrolase</keyword>
<evidence type="ECO:0000256" key="3">
    <source>
        <dbReference type="ARBA" id="ARBA00022512"/>
    </source>
</evidence>
<keyword evidence="3" id="KW-0964">Secreted</keyword>
<proteinExistence type="inferred from homology"/>
<dbReference type="EMBL" id="PDCK01000039">
    <property type="protein sequence ID" value="PRQ60175.1"/>
    <property type="molecule type" value="Genomic_DNA"/>
</dbReference>
<dbReference type="Pfam" id="PF00295">
    <property type="entry name" value="Glyco_hydro_28"/>
    <property type="match status" value="1"/>
</dbReference>
<keyword evidence="8" id="KW-1185">Reference proteome</keyword>
<dbReference type="PANTHER" id="PTHR31339">
    <property type="entry name" value="PECTIN LYASE-RELATED"/>
    <property type="match status" value="1"/>
</dbReference>
<comment type="caution">
    <text evidence="7">The sequence shown here is derived from an EMBL/GenBank/DDBJ whole genome shotgun (WGS) entry which is preliminary data.</text>
</comment>
<comment type="subcellular location">
    <subcellularLocation>
        <location evidence="1">Secreted</location>
        <location evidence="1">Cell wall</location>
    </subcellularLocation>
</comment>
<comment type="similarity">
    <text evidence="2 6">Belongs to the glycosyl hydrolase 28 family.</text>
</comment>
<dbReference type="Proteomes" id="UP000238479">
    <property type="component" value="Chromosome 1"/>
</dbReference>
<reference evidence="7 8" key="1">
    <citation type="journal article" date="2018" name="Nat. Genet.">
        <title>The Rosa genome provides new insights in the design of modern roses.</title>
        <authorList>
            <person name="Bendahmane M."/>
        </authorList>
    </citation>
    <scope>NUCLEOTIDE SEQUENCE [LARGE SCALE GENOMIC DNA]</scope>
    <source>
        <strain evidence="8">cv. Old Blush</strain>
    </source>
</reference>
<name>A0A2P6SN96_ROSCH</name>
<dbReference type="Gene3D" id="2.160.20.10">
    <property type="entry name" value="Single-stranded right-handed beta-helix, Pectin lyase-like"/>
    <property type="match status" value="1"/>
</dbReference>
<evidence type="ECO:0000256" key="1">
    <source>
        <dbReference type="ARBA" id="ARBA00004191"/>
    </source>
</evidence>
<evidence type="ECO:0000256" key="4">
    <source>
        <dbReference type="ARBA" id="ARBA00022801"/>
    </source>
</evidence>
<evidence type="ECO:0000313" key="7">
    <source>
        <dbReference type="EMBL" id="PRQ60175.1"/>
    </source>
</evidence>
<dbReference type="PANTHER" id="PTHR31339:SF12">
    <property type="entry name" value="ENDO-POLYGALACTURONASE-LIKE PROTEIN"/>
    <property type="match status" value="1"/>
</dbReference>
<organism evidence="7 8">
    <name type="scientific">Rosa chinensis</name>
    <name type="common">China rose</name>
    <dbReference type="NCBI Taxonomy" id="74649"/>
    <lineage>
        <taxon>Eukaryota</taxon>
        <taxon>Viridiplantae</taxon>
        <taxon>Streptophyta</taxon>
        <taxon>Embryophyta</taxon>
        <taxon>Tracheophyta</taxon>
        <taxon>Spermatophyta</taxon>
        <taxon>Magnoliopsida</taxon>
        <taxon>eudicotyledons</taxon>
        <taxon>Gunneridae</taxon>
        <taxon>Pentapetalae</taxon>
        <taxon>rosids</taxon>
        <taxon>fabids</taxon>
        <taxon>Rosales</taxon>
        <taxon>Rosaceae</taxon>
        <taxon>Rosoideae</taxon>
        <taxon>Rosoideae incertae sedis</taxon>
        <taxon>Rosa</taxon>
    </lineage>
</organism>
<dbReference type="GO" id="GO:0016829">
    <property type="term" value="F:lyase activity"/>
    <property type="evidence" value="ECO:0007669"/>
    <property type="project" value="UniProtKB-KW"/>
</dbReference>
<sequence length="62" mass="6913">MSGGIRDVRVEDVTSINTESSIRIKTAKGRGADVNDIFVQRLTLNTVSIYRNLYVGIPFIQN</sequence>
<dbReference type="Gramene" id="PRQ60175">
    <property type="protein sequence ID" value="PRQ60175"/>
    <property type="gene ID" value="RchiOBHm_Chr1g0378331"/>
</dbReference>
<dbReference type="STRING" id="74649.A0A2P6SN96"/>